<keyword evidence="2" id="KW-1185">Reference proteome</keyword>
<dbReference type="Proteomes" id="UP000814033">
    <property type="component" value="Unassembled WGS sequence"/>
</dbReference>
<organism evidence="1 2">
    <name type="scientific">Auriscalpium vulgare</name>
    <dbReference type="NCBI Taxonomy" id="40419"/>
    <lineage>
        <taxon>Eukaryota</taxon>
        <taxon>Fungi</taxon>
        <taxon>Dikarya</taxon>
        <taxon>Basidiomycota</taxon>
        <taxon>Agaricomycotina</taxon>
        <taxon>Agaricomycetes</taxon>
        <taxon>Russulales</taxon>
        <taxon>Auriscalpiaceae</taxon>
        <taxon>Auriscalpium</taxon>
    </lineage>
</organism>
<evidence type="ECO:0000313" key="2">
    <source>
        <dbReference type="Proteomes" id="UP000814033"/>
    </source>
</evidence>
<reference evidence="1" key="1">
    <citation type="submission" date="2021-02" db="EMBL/GenBank/DDBJ databases">
        <authorList>
            <consortium name="DOE Joint Genome Institute"/>
            <person name="Ahrendt S."/>
            <person name="Looney B.P."/>
            <person name="Miyauchi S."/>
            <person name="Morin E."/>
            <person name="Drula E."/>
            <person name="Courty P.E."/>
            <person name="Chicoki N."/>
            <person name="Fauchery L."/>
            <person name="Kohler A."/>
            <person name="Kuo A."/>
            <person name="Labutti K."/>
            <person name="Pangilinan J."/>
            <person name="Lipzen A."/>
            <person name="Riley R."/>
            <person name="Andreopoulos W."/>
            <person name="He G."/>
            <person name="Johnson J."/>
            <person name="Barry K.W."/>
            <person name="Grigoriev I.V."/>
            <person name="Nagy L."/>
            <person name="Hibbett D."/>
            <person name="Henrissat B."/>
            <person name="Matheny P.B."/>
            <person name="Labbe J."/>
            <person name="Martin F."/>
        </authorList>
    </citation>
    <scope>NUCLEOTIDE SEQUENCE</scope>
    <source>
        <strain evidence="1">FP105234-sp</strain>
    </source>
</reference>
<dbReference type="EMBL" id="MU276095">
    <property type="protein sequence ID" value="KAI0041890.1"/>
    <property type="molecule type" value="Genomic_DNA"/>
</dbReference>
<accession>A0ACB8RCR2</accession>
<gene>
    <name evidence="1" type="ORF">FA95DRAFT_636925</name>
</gene>
<protein>
    <submittedName>
        <fullName evidence="1">Uncharacterized protein</fullName>
    </submittedName>
</protein>
<comment type="caution">
    <text evidence="1">The sequence shown here is derived from an EMBL/GenBank/DDBJ whole genome shotgun (WGS) entry which is preliminary data.</text>
</comment>
<evidence type="ECO:0000313" key="1">
    <source>
        <dbReference type="EMBL" id="KAI0041890.1"/>
    </source>
</evidence>
<sequence length="921" mass="104037">MPPRRRPTAFEVSFGEEESPNGGLEAPGSFKRKAPPDTAAAGLHNPKRPNSAESEAPVRPPPPPRKYYTPRPGEILEAHALIVGEDEVPDDGEDKPVRVLDRFCVFDPQTFEMVSLEQLEVLSDRAFEAAGYVMPHFLNDEDAGQEDELDEDYEAVRVRLSAILRCTVDCTKQDDPIYLETTHAWYILRNSSKSYRAFYQPFWTTQKITQHLLYTATSEPTTSYVDFLEYLRRDILRTDVRPQDFRTARPRITDEIATSDNAADLRASALVQAVLECKQFPTGIPSTRSVRHIHMPIRDLSDSANDIDLAVLRPEHQNPTHVTPLIEKLAHGLFRESLVVVGDRPARPDKAFEARRKSADAALLVDYVLAANADNSRRRIAYPDVLKRVRKWATQVYLGKEQYSIGDVIIVTQGRDENRPNDKVPELPTCKEALKPNDTLANFFWFAKIISIKREHSKFHIQWFEHSSRTFLGDMGNPRELFLTFLCQDLSFDVVVGKIRVTRVDDDNVPEDLDGYFYRLAYHCHEASFIDIPPPLPVEALLDEDPEAKCPPCNYKEQEGSEDELVEIKDGVAYRSENYHKDDYVLFQGEDSPAKVGQITSTCILECTATVSLLGCVAAIEGLPNNILKDERHLFLTQEKETVPVDKFLRKVFVFLQDAIVQDLAGWRAAHLDHYYATWTLPSVKGRWSQRRLISNFSSCSPCIYQHQDDEELADHIRKMMARSPMRILDLFSGVGALSLGLERSLHAQTSHAVEISPSAARTLCINSPSTIVYNQCANEVLSYAIKQHKKIPLPHGVPLDVLQSSVLPPPPKPEEIDIITAGFPCQPHSRLNMFQKANDVKSNLILNLLSWVDFLRPNHCVFENVRGFLSFSLNTVQADQYGVEDGIEMGGLKFVVHALVSMNSLWLTPGCSLWDPPNPG</sequence>
<reference evidence="1" key="2">
    <citation type="journal article" date="2022" name="New Phytol.">
        <title>Evolutionary transition to the ectomycorrhizal habit in the genomes of a hyperdiverse lineage of mushroom-forming fungi.</title>
        <authorList>
            <person name="Looney B."/>
            <person name="Miyauchi S."/>
            <person name="Morin E."/>
            <person name="Drula E."/>
            <person name="Courty P.E."/>
            <person name="Kohler A."/>
            <person name="Kuo A."/>
            <person name="LaButti K."/>
            <person name="Pangilinan J."/>
            <person name="Lipzen A."/>
            <person name="Riley R."/>
            <person name="Andreopoulos W."/>
            <person name="He G."/>
            <person name="Johnson J."/>
            <person name="Nolan M."/>
            <person name="Tritt A."/>
            <person name="Barry K.W."/>
            <person name="Grigoriev I.V."/>
            <person name="Nagy L.G."/>
            <person name="Hibbett D."/>
            <person name="Henrissat B."/>
            <person name="Matheny P.B."/>
            <person name="Labbe J."/>
            <person name="Martin F.M."/>
        </authorList>
    </citation>
    <scope>NUCLEOTIDE SEQUENCE</scope>
    <source>
        <strain evidence="1">FP105234-sp</strain>
    </source>
</reference>
<name>A0ACB8RCR2_9AGAM</name>
<proteinExistence type="predicted"/>